<dbReference type="Pfam" id="PF03466">
    <property type="entry name" value="LysR_substrate"/>
    <property type="match status" value="1"/>
</dbReference>
<comment type="similarity">
    <text evidence="1">Belongs to the LysR transcriptional regulatory family.</text>
</comment>
<dbReference type="PANTHER" id="PTHR30346">
    <property type="entry name" value="TRANSCRIPTIONAL DUAL REGULATOR HCAR-RELATED"/>
    <property type="match status" value="1"/>
</dbReference>
<evidence type="ECO:0000256" key="4">
    <source>
        <dbReference type="ARBA" id="ARBA00023163"/>
    </source>
</evidence>
<dbReference type="Pfam" id="PF00126">
    <property type="entry name" value="HTH_1"/>
    <property type="match status" value="1"/>
</dbReference>
<keyword evidence="3" id="KW-0238">DNA-binding</keyword>
<organism evidence="6 7">
    <name type="scientific">Rothia santali</name>
    <dbReference type="NCBI Taxonomy" id="2949643"/>
    <lineage>
        <taxon>Bacteria</taxon>
        <taxon>Bacillati</taxon>
        <taxon>Actinomycetota</taxon>
        <taxon>Actinomycetes</taxon>
        <taxon>Micrococcales</taxon>
        <taxon>Micrococcaceae</taxon>
        <taxon>Rothia</taxon>
    </lineage>
</organism>
<dbReference type="PRINTS" id="PR00039">
    <property type="entry name" value="HTHLYSR"/>
</dbReference>
<proteinExistence type="inferred from homology"/>
<evidence type="ECO:0000256" key="3">
    <source>
        <dbReference type="ARBA" id="ARBA00023125"/>
    </source>
</evidence>
<evidence type="ECO:0000313" key="7">
    <source>
        <dbReference type="Proteomes" id="UP001139502"/>
    </source>
</evidence>
<dbReference type="RefSeq" id="WP_254164457.1">
    <property type="nucleotide sequence ID" value="NZ_JANAFB010000002.1"/>
</dbReference>
<dbReference type="Gene3D" id="3.40.190.10">
    <property type="entry name" value="Periplasmic binding protein-like II"/>
    <property type="match status" value="2"/>
</dbReference>
<dbReference type="PANTHER" id="PTHR30346:SF0">
    <property type="entry name" value="HCA OPERON TRANSCRIPTIONAL ACTIVATOR HCAR"/>
    <property type="match status" value="1"/>
</dbReference>
<evidence type="ECO:0000259" key="5">
    <source>
        <dbReference type="PROSITE" id="PS50931"/>
    </source>
</evidence>
<comment type="caution">
    <text evidence="6">The sequence shown here is derived from an EMBL/GenBank/DDBJ whole genome shotgun (WGS) entry which is preliminary data.</text>
</comment>
<dbReference type="InterPro" id="IPR005119">
    <property type="entry name" value="LysR_subst-bd"/>
</dbReference>
<dbReference type="InterPro" id="IPR036388">
    <property type="entry name" value="WH-like_DNA-bd_sf"/>
</dbReference>
<dbReference type="InterPro" id="IPR036390">
    <property type="entry name" value="WH_DNA-bd_sf"/>
</dbReference>
<dbReference type="PROSITE" id="PS50931">
    <property type="entry name" value="HTH_LYSR"/>
    <property type="match status" value="1"/>
</dbReference>
<keyword evidence="4" id="KW-0804">Transcription</keyword>
<feature type="domain" description="HTH lysR-type" evidence="5">
    <location>
        <begin position="1"/>
        <end position="58"/>
    </location>
</feature>
<dbReference type="CDD" id="cd08414">
    <property type="entry name" value="PBP2_LTTR_aromatics_like"/>
    <property type="match status" value="1"/>
</dbReference>
<evidence type="ECO:0000256" key="2">
    <source>
        <dbReference type="ARBA" id="ARBA00023015"/>
    </source>
</evidence>
<dbReference type="GO" id="GO:0032993">
    <property type="term" value="C:protein-DNA complex"/>
    <property type="evidence" value="ECO:0007669"/>
    <property type="project" value="TreeGrafter"/>
</dbReference>
<sequence length="299" mass="31648">MELRHLTGFIATAEELHFGRAARRLHLAQPALSQQIRQLEAELGVELFHRSTRSVVLSDAGAALLEPARKILEDVELLRRRATLGAGEIAGRVTLGFTGASSRGVLPELARAVRAERPGIELVLVGQTYAGTAVADIAAGRLDIGFARLPVADPGLRTLAFAREELVVALPSDHPLAERERIAVAELAGEPFVTFPGVQGSSVRDALVRAALDAGFAPRIVQEAPDSYTILSLVAAGVGVTLTVSSVRHIATPGLVFRELTDPPAPLEAVLVSRREERSAAVRAVWEIAGRVLSAGADG</sequence>
<keyword evidence="7" id="KW-1185">Reference proteome</keyword>
<dbReference type="GO" id="GO:0003700">
    <property type="term" value="F:DNA-binding transcription factor activity"/>
    <property type="evidence" value="ECO:0007669"/>
    <property type="project" value="InterPro"/>
</dbReference>
<reference evidence="6" key="1">
    <citation type="submission" date="2022-06" db="EMBL/GenBank/DDBJ databases">
        <title>Rothia sp. isolated from sandalwood seedling.</title>
        <authorList>
            <person name="Tuikhar N."/>
            <person name="Kirdat K."/>
            <person name="Thorat V."/>
            <person name="Swetha P."/>
            <person name="Padma S."/>
            <person name="Sundararaj R."/>
            <person name="Yadav A."/>
        </authorList>
    </citation>
    <scope>NUCLEOTIDE SEQUENCE</scope>
    <source>
        <strain evidence="6">AR01</strain>
    </source>
</reference>
<name>A0A9X2KHA7_9MICC</name>
<keyword evidence="2" id="KW-0805">Transcription regulation</keyword>
<dbReference type="GO" id="GO:0003677">
    <property type="term" value="F:DNA binding"/>
    <property type="evidence" value="ECO:0007669"/>
    <property type="project" value="UniProtKB-KW"/>
</dbReference>
<dbReference type="EMBL" id="JANAFB010000002">
    <property type="protein sequence ID" value="MCP3424675.1"/>
    <property type="molecule type" value="Genomic_DNA"/>
</dbReference>
<dbReference type="Gene3D" id="1.10.10.10">
    <property type="entry name" value="Winged helix-like DNA-binding domain superfamily/Winged helix DNA-binding domain"/>
    <property type="match status" value="1"/>
</dbReference>
<accession>A0A9X2KHA7</accession>
<dbReference type="SUPFAM" id="SSF46785">
    <property type="entry name" value="Winged helix' DNA-binding domain"/>
    <property type="match status" value="1"/>
</dbReference>
<evidence type="ECO:0000313" key="6">
    <source>
        <dbReference type="EMBL" id="MCP3424675.1"/>
    </source>
</evidence>
<dbReference type="AlphaFoldDB" id="A0A9X2KHA7"/>
<dbReference type="InterPro" id="IPR000847">
    <property type="entry name" value="LysR_HTH_N"/>
</dbReference>
<protein>
    <submittedName>
        <fullName evidence="6">LysR family transcriptional regulator</fullName>
    </submittedName>
</protein>
<dbReference type="SUPFAM" id="SSF53850">
    <property type="entry name" value="Periplasmic binding protein-like II"/>
    <property type="match status" value="1"/>
</dbReference>
<gene>
    <name evidence="6" type="ORF">NBM05_01155</name>
</gene>
<dbReference type="Proteomes" id="UP001139502">
    <property type="component" value="Unassembled WGS sequence"/>
</dbReference>
<dbReference type="FunFam" id="1.10.10.10:FF:000001">
    <property type="entry name" value="LysR family transcriptional regulator"/>
    <property type="match status" value="1"/>
</dbReference>
<evidence type="ECO:0000256" key="1">
    <source>
        <dbReference type="ARBA" id="ARBA00009437"/>
    </source>
</evidence>